<organism evidence="2 3">
    <name type="scientific">Photobacterium indicum</name>
    <dbReference type="NCBI Taxonomy" id="81447"/>
    <lineage>
        <taxon>Bacteria</taxon>
        <taxon>Pseudomonadati</taxon>
        <taxon>Pseudomonadota</taxon>
        <taxon>Gammaproteobacteria</taxon>
        <taxon>Vibrionales</taxon>
        <taxon>Vibrionaceae</taxon>
        <taxon>Photobacterium</taxon>
    </lineage>
</organism>
<proteinExistence type="predicted"/>
<evidence type="ECO:0000313" key="2">
    <source>
        <dbReference type="EMBL" id="PSV43182.1"/>
    </source>
</evidence>
<dbReference type="EMBL" id="PYOC01000014">
    <property type="protein sequence ID" value="PSV43182.1"/>
    <property type="molecule type" value="Genomic_DNA"/>
</dbReference>
<protein>
    <submittedName>
        <fullName evidence="2">Uncharacterized protein</fullName>
    </submittedName>
</protein>
<comment type="caution">
    <text evidence="2">The sequence shown here is derived from an EMBL/GenBank/DDBJ whole genome shotgun (WGS) entry which is preliminary data.</text>
</comment>
<reference evidence="2 3" key="1">
    <citation type="submission" date="2018-03" db="EMBL/GenBank/DDBJ databases">
        <title>Whole genome sequencing of Histamine producing bacteria.</title>
        <authorList>
            <person name="Butler K."/>
        </authorList>
    </citation>
    <scope>NUCLEOTIDE SEQUENCE [LARGE SCALE GENOMIC DNA]</scope>
    <source>
        <strain evidence="2 3">ATCC 19614</strain>
    </source>
</reference>
<accession>A0A2T3L2S6</accession>
<dbReference type="Proteomes" id="UP000241803">
    <property type="component" value="Unassembled WGS sequence"/>
</dbReference>
<feature type="chain" id="PRO_5015613081" evidence="1">
    <location>
        <begin position="27"/>
        <end position="1026"/>
    </location>
</feature>
<gene>
    <name evidence="2" type="ORF">C9J47_23660</name>
</gene>
<keyword evidence="1" id="KW-0732">Signal</keyword>
<sequence length="1026" mass="116885">MYSKQILRLFVSFSVLFSLYPSMSKAQGAEEIIRRDLFIEHYLEAVREDPRLMVGNLAYITAVNNQGNPLNENEYNKIINSWQLEDSIAYYKKYIPQIGIGVQVGPSTGIFSGGISLEYNLTPLLVDMVRMTLGGLTRDELEARMRDLTTWNSDSIRSIGRLIYESHHNPHGELAKFYPLYQISKVSAPQLPSPKGSPKDYYDRASPLFKAWISAKMMGMNSNQKQNTLSNWNTFTSFLKNNSTPVLPNAKLNDLAEQVANKLAERLRYSSDILAVQHEIIDSVLQGVPLDQDILNVLKKTLLKKGLLEKIFVQNRILRDKKVNELREQLRYAQTLLNSTSRIAKAIGSVEDQRAIAFVSGIVEFSFQASIAYTATTKATALASGLASVAALASLASMFNNQTPDSSAKAINAILSNQQLIVEQLARIEKHLVHLRLAVREMERVMKRHADRTEFKLDELLIHIEEARAATFFARDSLLSSLATISSTSLWSSAANLRKMAQDVEVQKALVKNDYTTKQEIRKYITDIETFMSYIVTLPPYILNLSLDDAASQRLIQNGPWSNISSASKFIVTSADRYPFHSKQFMSSLTEVDKPLLIAGLAAVNKLRNRVSDPTFEAQAFLKGTTLLTDAVVRFDQNSIPPVDTETHCNLINNKIDRLESLVQSLLVLDYSLREDGKYALNKWEAFFEQAYLLSFQHTDYFLNDFWLNKYFLNSDTWDLPQTYNCLKERDQCEDLETHAPAHNLSYEAFLVHLGIAEPQYIFVNKGSTKLSLTFQGKINPSYACFDVVKILNWTRSTIARYPSKVVQSPDGVIADYRSVCGHFVPDFKDTKEAHEIYSSGIDKRTEFVWNNQFRDIIQDIFEENGTVILKREDVVPINSTNVKVIYEILFAEQDRIRTNLKRSFVTDTYARRRMMEALQFFGRHAVTFGTAYSLMLPNCQDSLWGSHLKHLLKQETDGVVTIYEEIKRLIELERYADVDRLIRRAANLELKLDPQQCFFVPTTISRASELLKLIDVYAKRSSVCR</sequence>
<dbReference type="AlphaFoldDB" id="A0A2T3L2S6"/>
<evidence type="ECO:0000256" key="1">
    <source>
        <dbReference type="SAM" id="SignalP"/>
    </source>
</evidence>
<evidence type="ECO:0000313" key="3">
    <source>
        <dbReference type="Proteomes" id="UP000241803"/>
    </source>
</evidence>
<feature type="signal peptide" evidence="1">
    <location>
        <begin position="1"/>
        <end position="26"/>
    </location>
</feature>
<name>A0A2T3L2S6_9GAMM</name>
<keyword evidence="3" id="KW-1185">Reference proteome</keyword>
<dbReference type="RefSeq" id="WP_107255702.1">
    <property type="nucleotide sequence ID" value="NZ_PYOC01000014.1"/>
</dbReference>